<feature type="domain" description="AAA+ ATPase lid" evidence="3">
    <location>
        <begin position="616"/>
        <end position="719"/>
    </location>
</feature>
<evidence type="ECO:0000313" key="4">
    <source>
        <dbReference type="EMBL" id="KAK4246010.1"/>
    </source>
</evidence>
<dbReference type="Proteomes" id="UP001303647">
    <property type="component" value="Unassembled WGS sequence"/>
</dbReference>
<dbReference type="InterPro" id="IPR027417">
    <property type="entry name" value="P-loop_NTPase"/>
</dbReference>
<comment type="caution">
    <text evidence="4">The sequence shown here is derived from an EMBL/GenBank/DDBJ whole genome shotgun (WGS) entry which is preliminary data.</text>
</comment>
<dbReference type="Pfam" id="PF23232">
    <property type="entry name" value="AAA_lid_13"/>
    <property type="match status" value="1"/>
</dbReference>
<proteinExistence type="predicted"/>
<evidence type="ECO:0000259" key="1">
    <source>
        <dbReference type="Pfam" id="PF00004"/>
    </source>
</evidence>
<dbReference type="EMBL" id="MU857684">
    <property type="protein sequence ID" value="KAK4246010.1"/>
    <property type="molecule type" value="Genomic_DNA"/>
</dbReference>
<dbReference type="InterPro" id="IPR054289">
    <property type="entry name" value="DUF7025"/>
</dbReference>
<name>A0AAN7CQF7_9PEZI</name>
<keyword evidence="5" id="KW-1185">Reference proteome</keyword>
<evidence type="ECO:0008006" key="6">
    <source>
        <dbReference type="Google" id="ProtNLM"/>
    </source>
</evidence>
<sequence length="741" mass="85229">MSGTVIPEHLEVRDKVEYRDLGDYHISSEDWNRPFQLDGERRRALNKESTRKKETVLEVVTVLRTTVPADSARLRFERAELMKQGLIGNPNISVGVQYIKIAILSRLFIDTLKSGVSYDTQDKLERSNLELSEPFALIGHHLEALENYVAQRAAHESMANATRDSTLGQSLGVDDAITGGEPSSVDRETRAHVGVVLDFVKPILKDAITEEVARHRRENPACTYRILWYLFRPGDTVYRFSDEGDDAHIVDAVKMDKFSLSSMDVNRECRIRLWHLDFNGSCITWARHETIIRPFKGERAIVSLDVVPCRIWDKTKGGELRATLEARGKKWVDHLMGKHVEYRGEPIKPGTKRIYGRVYVDSASYYSLNDTKPDFEPVINEEPFDSTGHIGHLHECNNPACPIARRTKPLPSQTSRTIYDDLSISKISDLVDDSSRPIGYLLCSRKLKGFVFSTRAWQTLDVRYCQPAESDKNPFRKLVMDEKQKTMIKALVYKYTDPRYASDRSQTAECVAEYTGRPLLALTCGDIGSDEVEMEKKLRNWLQLAHKWGAVMLIDEADVFLEKRMDSDIKRNSLVSVFLREIEYYQGILFLTSNRVGKFDDAIISRIHVVIHYNGLNSESRAQIWNLFFDKLEKERRSTIKIENSAKRYVLENKRMNSSADRTSPGAFQTAVALAEYRFFTKPEAEKEEGEIAVLEEEDFKQICDMIMKFREYLTVMNEGQDEDMRARADKHWVSNYHEEI</sequence>
<organism evidence="4 5">
    <name type="scientific">Corynascus novoguineensis</name>
    <dbReference type="NCBI Taxonomy" id="1126955"/>
    <lineage>
        <taxon>Eukaryota</taxon>
        <taxon>Fungi</taxon>
        <taxon>Dikarya</taxon>
        <taxon>Ascomycota</taxon>
        <taxon>Pezizomycotina</taxon>
        <taxon>Sordariomycetes</taxon>
        <taxon>Sordariomycetidae</taxon>
        <taxon>Sordariales</taxon>
        <taxon>Chaetomiaceae</taxon>
        <taxon>Corynascus</taxon>
    </lineage>
</organism>
<accession>A0AAN7CQF7</accession>
<protein>
    <recommendedName>
        <fullName evidence="6">ATPase AAA-type core domain-containing protein</fullName>
    </recommendedName>
</protein>
<feature type="domain" description="DUF7025" evidence="2">
    <location>
        <begin position="214"/>
        <end position="311"/>
    </location>
</feature>
<dbReference type="InterPro" id="IPR003959">
    <property type="entry name" value="ATPase_AAA_core"/>
</dbReference>
<dbReference type="Pfam" id="PF22942">
    <property type="entry name" value="DUF7025"/>
    <property type="match status" value="1"/>
</dbReference>
<evidence type="ECO:0000259" key="2">
    <source>
        <dbReference type="Pfam" id="PF22942"/>
    </source>
</evidence>
<dbReference type="GO" id="GO:0016887">
    <property type="term" value="F:ATP hydrolysis activity"/>
    <property type="evidence" value="ECO:0007669"/>
    <property type="project" value="InterPro"/>
</dbReference>
<dbReference type="Pfam" id="PF00004">
    <property type="entry name" value="AAA"/>
    <property type="match status" value="1"/>
</dbReference>
<feature type="domain" description="ATPase AAA-type core" evidence="1">
    <location>
        <begin position="505"/>
        <end position="612"/>
    </location>
</feature>
<gene>
    <name evidence="4" type="ORF">C7999DRAFT_33565</name>
</gene>
<dbReference type="AlphaFoldDB" id="A0AAN7CQF7"/>
<reference evidence="4" key="1">
    <citation type="journal article" date="2023" name="Mol. Phylogenet. Evol.">
        <title>Genome-scale phylogeny and comparative genomics of the fungal order Sordariales.</title>
        <authorList>
            <person name="Hensen N."/>
            <person name="Bonometti L."/>
            <person name="Westerberg I."/>
            <person name="Brannstrom I.O."/>
            <person name="Guillou S."/>
            <person name="Cros-Aarteil S."/>
            <person name="Calhoun S."/>
            <person name="Haridas S."/>
            <person name="Kuo A."/>
            <person name="Mondo S."/>
            <person name="Pangilinan J."/>
            <person name="Riley R."/>
            <person name="LaButti K."/>
            <person name="Andreopoulos B."/>
            <person name="Lipzen A."/>
            <person name="Chen C."/>
            <person name="Yan M."/>
            <person name="Daum C."/>
            <person name="Ng V."/>
            <person name="Clum A."/>
            <person name="Steindorff A."/>
            <person name="Ohm R.A."/>
            <person name="Martin F."/>
            <person name="Silar P."/>
            <person name="Natvig D.O."/>
            <person name="Lalanne C."/>
            <person name="Gautier V."/>
            <person name="Ament-Velasquez S.L."/>
            <person name="Kruys A."/>
            <person name="Hutchinson M.I."/>
            <person name="Powell A.J."/>
            <person name="Barry K."/>
            <person name="Miller A.N."/>
            <person name="Grigoriev I.V."/>
            <person name="Debuchy R."/>
            <person name="Gladieux P."/>
            <person name="Hiltunen Thoren M."/>
            <person name="Johannesson H."/>
        </authorList>
    </citation>
    <scope>NUCLEOTIDE SEQUENCE</scope>
    <source>
        <strain evidence="4">CBS 359.72</strain>
    </source>
</reference>
<reference evidence="4" key="2">
    <citation type="submission" date="2023-05" db="EMBL/GenBank/DDBJ databases">
        <authorList>
            <consortium name="Lawrence Berkeley National Laboratory"/>
            <person name="Steindorff A."/>
            <person name="Hensen N."/>
            <person name="Bonometti L."/>
            <person name="Westerberg I."/>
            <person name="Brannstrom I.O."/>
            <person name="Guillou S."/>
            <person name="Cros-Aarteil S."/>
            <person name="Calhoun S."/>
            <person name="Haridas S."/>
            <person name="Kuo A."/>
            <person name="Mondo S."/>
            <person name="Pangilinan J."/>
            <person name="Riley R."/>
            <person name="Labutti K."/>
            <person name="Andreopoulos B."/>
            <person name="Lipzen A."/>
            <person name="Chen C."/>
            <person name="Yanf M."/>
            <person name="Daum C."/>
            <person name="Ng V."/>
            <person name="Clum A."/>
            <person name="Ohm R."/>
            <person name="Martin F."/>
            <person name="Silar P."/>
            <person name="Natvig D."/>
            <person name="Lalanne C."/>
            <person name="Gautier V."/>
            <person name="Ament-Velasquez S.L."/>
            <person name="Kruys A."/>
            <person name="Hutchinson M.I."/>
            <person name="Powell A.J."/>
            <person name="Barry K."/>
            <person name="Miller A.N."/>
            <person name="Grigoriev I.V."/>
            <person name="Debuchy R."/>
            <person name="Gladieux P."/>
            <person name="Thoren M.H."/>
            <person name="Johannesson H."/>
        </authorList>
    </citation>
    <scope>NUCLEOTIDE SEQUENCE</scope>
    <source>
        <strain evidence="4">CBS 359.72</strain>
    </source>
</reference>
<dbReference type="PANTHER" id="PTHR46411:SF4">
    <property type="entry name" value="AAA+ ATPASE DOMAIN-CONTAINING PROTEIN"/>
    <property type="match status" value="1"/>
</dbReference>
<dbReference type="PANTHER" id="PTHR46411">
    <property type="entry name" value="FAMILY ATPASE, PUTATIVE-RELATED"/>
    <property type="match status" value="1"/>
</dbReference>
<evidence type="ECO:0000313" key="5">
    <source>
        <dbReference type="Proteomes" id="UP001303647"/>
    </source>
</evidence>
<dbReference type="Gene3D" id="3.40.50.300">
    <property type="entry name" value="P-loop containing nucleotide triphosphate hydrolases"/>
    <property type="match status" value="1"/>
</dbReference>
<dbReference type="InterPro" id="IPR056599">
    <property type="entry name" value="AAA_lid_fung"/>
</dbReference>
<evidence type="ECO:0000259" key="3">
    <source>
        <dbReference type="Pfam" id="PF23232"/>
    </source>
</evidence>
<dbReference type="SUPFAM" id="SSF52540">
    <property type="entry name" value="P-loop containing nucleoside triphosphate hydrolases"/>
    <property type="match status" value="1"/>
</dbReference>
<dbReference type="GO" id="GO:0005524">
    <property type="term" value="F:ATP binding"/>
    <property type="evidence" value="ECO:0007669"/>
    <property type="project" value="InterPro"/>
</dbReference>